<name>A0A371E275_MUCPR</name>
<accession>A0A371E275</accession>
<sequence length="96" mass="11147">MKAFNANPSSPPPPTDFKPLPNHLKYIYLDEDKLLQVLRQHKKEIGWKLSDLPGINPSICMHRILMEEAVDKRNVDSILDRRDGVRLTRSQTLEKQ</sequence>
<comment type="caution">
    <text evidence="1">The sequence shown here is derived from an EMBL/GenBank/DDBJ whole genome shotgun (WGS) entry which is preliminary data.</text>
</comment>
<keyword evidence="2" id="KW-1185">Reference proteome</keyword>
<dbReference type="AlphaFoldDB" id="A0A371E275"/>
<gene>
    <name evidence="1" type="ORF">CR513_61748</name>
</gene>
<evidence type="ECO:0000313" key="1">
    <source>
        <dbReference type="EMBL" id="RDX60142.1"/>
    </source>
</evidence>
<protein>
    <submittedName>
        <fullName evidence="1">Uncharacterized protein</fullName>
    </submittedName>
</protein>
<dbReference type="Proteomes" id="UP000257109">
    <property type="component" value="Unassembled WGS sequence"/>
</dbReference>
<proteinExistence type="predicted"/>
<feature type="non-terminal residue" evidence="1">
    <location>
        <position position="1"/>
    </location>
</feature>
<reference evidence="1" key="1">
    <citation type="submission" date="2018-05" db="EMBL/GenBank/DDBJ databases">
        <title>Draft genome of Mucuna pruriens seed.</title>
        <authorList>
            <person name="Nnadi N.E."/>
            <person name="Vos R."/>
            <person name="Hasami M.H."/>
            <person name="Devisetty U.K."/>
            <person name="Aguiy J.C."/>
        </authorList>
    </citation>
    <scope>NUCLEOTIDE SEQUENCE [LARGE SCALE GENOMIC DNA]</scope>
    <source>
        <strain evidence="1">JCA_2017</strain>
    </source>
</reference>
<evidence type="ECO:0000313" key="2">
    <source>
        <dbReference type="Proteomes" id="UP000257109"/>
    </source>
</evidence>
<organism evidence="1 2">
    <name type="scientific">Mucuna pruriens</name>
    <name type="common">Velvet bean</name>
    <name type="synonym">Dolichos pruriens</name>
    <dbReference type="NCBI Taxonomy" id="157652"/>
    <lineage>
        <taxon>Eukaryota</taxon>
        <taxon>Viridiplantae</taxon>
        <taxon>Streptophyta</taxon>
        <taxon>Embryophyta</taxon>
        <taxon>Tracheophyta</taxon>
        <taxon>Spermatophyta</taxon>
        <taxon>Magnoliopsida</taxon>
        <taxon>eudicotyledons</taxon>
        <taxon>Gunneridae</taxon>
        <taxon>Pentapetalae</taxon>
        <taxon>rosids</taxon>
        <taxon>fabids</taxon>
        <taxon>Fabales</taxon>
        <taxon>Fabaceae</taxon>
        <taxon>Papilionoideae</taxon>
        <taxon>50 kb inversion clade</taxon>
        <taxon>NPAAA clade</taxon>
        <taxon>indigoferoid/millettioid clade</taxon>
        <taxon>Phaseoleae</taxon>
        <taxon>Mucuna</taxon>
    </lineage>
</organism>
<dbReference type="EMBL" id="QJKJ01017090">
    <property type="protein sequence ID" value="RDX60142.1"/>
    <property type="molecule type" value="Genomic_DNA"/>
</dbReference>